<evidence type="ECO:0000313" key="2">
    <source>
        <dbReference type="Proteomes" id="UP000250299"/>
    </source>
</evidence>
<dbReference type="AlphaFoldDB" id="A0A2Z4RI44"/>
<accession>A0A2Z4RI44</accession>
<dbReference type="Pfam" id="PF05973">
    <property type="entry name" value="Gp49"/>
    <property type="match status" value="1"/>
</dbReference>
<organism evidence="1 2">
    <name type="scientific">Pseudomonas putida</name>
    <name type="common">Arthrobacter siderocapsulatus</name>
    <dbReference type="NCBI Taxonomy" id="303"/>
    <lineage>
        <taxon>Bacteria</taxon>
        <taxon>Pseudomonadati</taxon>
        <taxon>Pseudomonadota</taxon>
        <taxon>Gammaproteobacteria</taxon>
        <taxon>Pseudomonadales</taxon>
        <taxon>Pseudomonadaceae</taxon>
        <taxon>Pseudomonas</taxon>
    </lineage>
</organism>
<reference evidence="1 2" key="1">
    <citation type="submission" date="2018-05" db="EMBL/GenBank/DDBJ databases">
        <title>Whole genome sequence of Pseudomonas putida JBC17.</title>
        <authorList>
            <person name="Lee Y.H."/>
            <person name="David K."/>
        </authorList>
    </citation>
    <scope>NUCLEOTIDE SEQUENCE [LARGE SCALE GENOMIC DNA]</scope>
    <source>
        <strain evidence="1 2">JBC17</strain>
    </source>
</reference>
<proteinExistence type="predicted"/>
<dbReference type="OrthoDB" id="9797093at2"/>
<dbReference type="Proteomes" id="UP000250299">
    <property type="component" value="Chromosome"/>
</dbReference>
<name>A0A2Z4RI44_PSEPU</name>
<dbReference type="EMBL" id="CP029693">
    <property type="protein sequence ID" value="AWY40821.1"/>
    <property type="molecule type" value="Genomic_DNA"/>
</dbReference>
<evidence type="ECO:0000313" key="1">
    <source>
        <dbReference type="EMBL" id="AWY40821.1"/>
    </source>
</evidence>
<sequence length="120" mass="13193">MSTRKSLLWVGSSKKDLKQMPTDVQDVFGHALDLAQSGKKHSDAKPLRGFGSAGVLELIEDFNTNTYRAVYTVSFGSAIYVLHCFQKKSTTGIKTSQCDIDLIRKRLQAAQDHAKGMSNG</sequence>
<protein>
    <submittedName>
        <fullName evidence="1">Addiction module toxin RelE</fullName>
    </submittedName>
</protein>
<dbReference type="RefSeq" id="WP_110964526.1">
    <property type="nucleotide sequence ID" value="NZ_CP029693.1"/>
</dbReference>
<gene>
    <name evidence="1" type="ORF">DKY63_13375</name>
</gene>
<dbReference type="InterPro" id="IPR009241">
    <property type="entry name" value="HigB-like"/>
</dbReference>